<dbReference type="Pfam" id="PF01381">
    <property type="entry name" value="HTH_3"/>
    <property type="match status" value="1"/>
</dbReference>
<dbReference type="CDD" id="cd00093">
    <property type="entry name" value="HTH_XRE"/>
    <property type="match status" value="1"/>
</dbReference>
<keyword evidence="1" id="KW-0238">DNA-binding</keyword>
<dbReference type="GO" id="GO:0003700">
    <property type="term" value="F:DNA-binding transcription factor activity"/>
    <property type="evidence" value="ECO:0007669"/>
    <property type="project" value="TreeGrafter"/>
</dbReference>
<gene>
    <name evidence="3" type="ORF">GO755_24785</name>
</gene>
<evidence type="ECO:0000259" key="2">
    <source>
        <dbReference type="PROSITE" id="PS50943"/>
    </source>
</evidence>
<dbReference type="Proteomes" id="UP000436006">
    <property type="component" value="Unassembled WGS sequence"/>
</dbReference>
<organism evidence="3 4">
    <name type="scientific">Spirosoma arboris</name>
    <dbReference type="NCBI Taxonomy" id="2682092"/>
    <lineage>
        <taxon>Bacteria</taxon>
        <taxon>Pseudomonadati</taxon>
        <taxon>Bacteroidota</taxon>
        <taxon>Cytophagia</taxon>
        <taxon>Cytophagales</taxon>
        <taxon>Cytophagaceae</taxon>
        <taxon>Spirosoma</taxon>
    </lineage>
</organism>
<evidence type="ECO:0000313" key="4">
    <source>
        <dbReference type="Proteomes" id="UP000436006"/>
    </source>
</evidence>
<evidence type="ECO:0000256" key="1">
    <source>
        <dbReference type="ARBA" id="ARBA00023125"/>
    </source>
</evidence>
<protein>
    <submittedName>
        <fullName evidence="3">Helix-turn-helix domain-containing protein</fullName>
    </submittedName>
</protein>
<sequence length="69" mass="7579">MSEETKKKVGQLIRDARKSKGLTQKELGEKLGVVGVTISDYETGRQNLTLDTLDKIAEALGVKAKITFE</sequence>
<dbReference type="GO" id="GO:0003677">
    <property type="term" value="F:DNA binding"/>
    <property type="evidence" value="ECO:0007669"/>
    <property type="project" value="UniProtKB-KW"/>
</dbReference>
<dbReference type="RefSeq" id="WP_157587995.1">
    <property type="nucleotide sequence ID" value="NZ_WPIN01000010.1"/>
</dbReference>
<name>A0A7K1SHJ7_9BACT</name>
<accession>A0A7K1SHJ7</accession>
<dbReference type="SMART" id="SM00530">
    <property type="entry name" value="HTH_XRE"/>
    <property type="match status" value="1"/>
</dbReference>
<dbReference type="SUPFAM" id="SSF47413">
    <property type="entry name" value="lambda repressor-like DNA-binding domains"/>
    <property type="match status" value="1"/>
</dbReference>
<dbReference type="AlphaFoldDB" id="A0A7K1SHJ7"/>
<comment type="caution">
    <text evidence="3">The sequence shown here is derived from an EMBL/GenBank/DDBJ whole genome shotgun (WGS) entry which is preliminary data.</text>
</comment>
<proteinExistence type="predicted"/>
<keyword evidence="4" id="KW-1185">Reference proteome</keyword>
<dbReference type="Gene3D" id="1.10.260.40">
    <property type="entry name" value="lambda repressor-like DNA-binding domains"/>
    <property type="match status" value="1"/>
</dbReference>
<dbReference type="InterPro" id="IPR050807">
    <property type="entry name" value="TransReg_Diox_bact_type"/>
</dbReference>
<feature type="domain" description="HTH cro/C1-type" evidence="2">
    <location>
        <begin position="13"/>
        <end position="66"/>
    </location>
</feature>
<reference evidence="3 4" key="1">
    <citation type="submission" date="2019-12" db="EMBL/GenBank/DDBJ databases">
        <title>Spirosoma sp. HMF4905 genome sequencing and assembly.</title>
        <authorList>
            <person name="Kang H."/>
            <person name="Cha I."/>
            <person name="Kim H."/>
            <person name="Joh K."/>
        </authorList>
    </citation>
    <scope>NUCLEOTIDE SEQUENCE [LARGE SCALE GENOMIC DNA]</scope>
    <source>
        <strain evidence="3 4">HMF4905</strain>
    </source>
</reference>
<dbReference type="GO" id="GO:0005829">
    <property type="term" value="C:cytosol"/>
    <property type="evidence" value="ECO:0007669"/>
    <property type="project" value="TreeGrafter"/>
</dbReference>
<dbReference type="InterPro" id="IPR001387">
    <property type="entry name" value="Cro/C1-type_HTH"/>
</dbReference>
<dbReference type="InterPro" id="IPR010982">
    <property type="entry name" value="Lambda_DNA-bd_dom_sf"/>
</dbReference>
<dbReference type="PROSITE" id="PS50943">
    <property type="entry name" value="HTH_CROC1"/>
    <property type="match status" value="1"/>
</dbReference>
<dbReference type="PANTHER" id="PTHR46797:SF1">
    <property type="entry name" value="METHYLPHOSPHONATE SYNTHASE"/>
    <property type="match status" value="1"/>
</dbReference>
<dbReference type="EMBL" id="WPIN01000010">
    <property type="protein sequence ID" value="MVM33280.1"/>
    <property type="molecule type" value="Genomic_DNA"/>
</dbReference>
<dbReference type="PANTHER" id="PTHR46797">
    <property type="entry name" value="HTH-TYPE TRANSCRIPTIONAL REGULATOR"/>
    <property type="match status" value="1"/>
</dbReference>
<evidence type="ECO:0000313" key="3">
    <source>
        <dbReference type="EMBL" id="MVM33280.1"/>
    </source>
</evidence>